<dbReference type="Proteomes" id="UP000626026">
    <property type="component" value="Unassembled WGS sequence"/>
</dbReference>
<dbReference type="RefSeq" id="WP_187787212.1">
    <property type="nucleotide sequence ID" value="NZ_JACTVA010000103.1"/>
</dbReference>
<proteinExistence type="predicted"/>
<dbReference type="SUPFAM" id="SSF53254">
    <property type="entry name" value="Phosphoglycerate mutase-like"/>
    <property type="match status" value="1"/>
</dbReference>
<evidence type="ECO:0000313" key="1">
    <source>
        <dbReference type="EMBL" id="MBC9210100.1"/>
    </source>
</evidence>
<gene>
    <name evidence="1" type="ORF">IBL26_24990</name>
</gene>
<evidence type="ECO:0000313" key="2">
    <source>
        <dbReference type="Proteomes" id="UP000626026"/>
    </source>
</evidence>
<comment type="caution">
    <text evidence="1">The sequence shown here is derived from an EMBL/GenBank/DDBJ whole genome shotgun (WGS) entry which is preliminary data.</text>
</comment>
<organism evidence="1 2">
    <name type="scientific">Teichococcus aerophilus</name>
    <dbReference type="NCBI Taxonomy" id="1224513"/>
    <lineage>
        <taxon>Bacteria</taxon>
        <taxon>Pseudomonadati</taxon>
        <taxon>Pseudomonadota</taxon>
        <taxon>Alphaproteobacteria</taxon>
        <taxon>Acetobacterales</taxon>
        <taxon>Roseomonadaceae</taxon>
        <taxon>Roseomonas</taxon>
    </lineage>
</organism>
<dbReference type="InterPro" id="IPR013078">
    <property type="entry name" value="His_Pase_superF_clade-1"/>
</dbReference>
<protein>
    <submittedName>
        <fullName evidence="1">Histidine phosphatase family protein</fullName>
    </submittedName>
</protein>
<reference evidence="1 2" key="1">
    <citation type="journal article" date="2013" name="Int. J. Syst. Evol. Microbiol.">
        <title>Roseomonas aerophila sp. nov., isolated from air.</title>
        <authorList>
            <person name="Kim S.J."/>
            <person name="Weon H.Y."/>
            <person name="Ahn J.H."/>
            <person name="Hong S.B."/>
            <person name="Seok S.J."/>
            <person name="Whang K.S."/>
            <person name="Kwon S.W."/>
        </authorList>
    </citation>
    <scope>NUCLEOTIDE SEQUENCE [LARGE SCALE GENOMIC DNA]</scope>
    <source>
        <strain evidence="1 2">NBRC 108923</strain>
    </source>
</reference>
<dbReference type="InterPro" id="IPR029033">
    <property type="entry name" value="His_PPase_superfam"/>
</dbReference>
<name>A0ABR7RVU6_9PROT</name>
<accession>A0ABR7RVU6</accession>
<keyword evidence="2" id="KW-1185">Reference proteome</keyword>
<dbReference type="Gene3D" id="3.40.50.1240">
    <property type="entry name" value="Phosphoglycerate mutase-like"/>
    <property type="match status" value="1"/>
</dbReference>
<dbReference type="Pfam" id="PF00300">
    <property type="entry name" value="His_Phos_1"/>
    <property type="match status" value="1"/>
</dbReference>
<dbReference type="EMBL" id="JACTVA010000103">
    <property type="protein sequence ID" value="MBC9210100.1"/>
    <property type="molecule type" value="Genomic_DNA"/>
</dbReference>
<sequence>MRHALLRHLPTNIAPGHCYGRLDLPAGRAGMAAPLPPGFRAQALFSSPARRCVALAEAVAARTGLPITLDERLWELDFGAWEGLAWDDVPRAALDAWATDPWGFAPPGGESGAALVARVRGFHATLRQSSIIVSHGGPLKVLAALIGGLAVDLLAPAPPMGGCVLHGPGLASGAEDG</sequence>